<accession>B9SAP5</accession>
<dbReference type="InParanoid" id="B9SAP5"/>
<reference evidence="3" key="1">
    <citation type="journal article" date="2010" name="Nat. Biotechnol.">
        <title>Draft genome sequence of the oilseed species Ricinus communis.</title>
        <authorList>
            <person name="Chan A.P."/>
            <person name="Crabtree J."/>
            <person name="Zhao Q."/>
            <person name="Lorenzi H."/>
            <person name="Orvis J."/>
            <person name="Puiu D."/>
            <person name="Melake-Berhan A."/>
            <person name="Jones K.M."/>
            <person name="Redman J."/>
            <person name="Chen G."/>
            <person name="Cahoon E.B."/>
            <person name="Gedil M."/>
            <person name="Stanke M."/>
            <person name="Haas B.J."/>
            <person name="Wortman J.R."/>
            <person name="Fraser-Liggett C.M."/>
            <person name="Ravel J."/>
            <person name="Rabinowicz P.D."/>
        </authorList>
    </citation>
    <scope>NUCLEOTIDE SEQUENCE [LARGE SCALE GENOMIC DNA]</scope>
    <source>
        <strain evidence="3">cv. Hale</strain>
    </source>
</reference>
<feature type="domain" description="SPX" evidence="1">
    <location>
        <begin position="14"/>
        <end position="115"/>
    </location>
</feature>
<name>B9SAP5_RICCO</name>
<proteinExistence type="predicted"/>
<dbReference type="Proteomes" id="UP000008311">
    <property type="component" value="Unassembled WGS sequence"/>
</dbReference>
<dbReference type="InterPro" id="IPR004331">
    <property type="entry name" value="SPX_dom"/>
</dbReference>
<organism evidence="2 3">
    <name type="scientific">Ricinus communis</name>
    <name type="common">Castor bean</name>
    <dbReference type="NCBI Taxonomy" id="3988"/>
    <lineage>
        <taxon>Eukaryota</taxon>
        <taxon>Viridiplantae</taxon>
        <taxon>Streptophyta</taxon>
        <taxon>Embryophyta</taxon>
        <taxon>Tracheophyta</taxon>
        <taxon>Spermatophyta</taxon>
        <taxon>Magnoliopsida</taxon>
        <taxon>eudicotyledons</taxon>
        <taxon>Gunneridae</taxon>
        <taxon>Pentapetalae</taxon>
        <taxon>rosids</taxon>
        <taxon>fabids</taxon>
        <taxon>Malpighiales</taxon>
        <taxon>Euphorbiaceae</taxon>
        <taxon>Acalyphoideae</taxon>
        <taxon>Acalypheae</taxon>
        <taxon>Ricinus</taxon>
    </lineage>
</organism>
<dbReference type="PROSITE" id="PS51382">
    <property type="entry name" value="SPX"/>
    <property type="match status" value="1"/>
</dbReference>
<sequence length="115" mass="13274">MRYSGERASLCEKMKFFKKYQEYMQNQEKELPALGFKNLKKILKKCRKDLESHQQLDNNGSPSADVQRCPGTGLATRLSSYFLFVMESSSLLFSMKCLLLLAALKSELRKCWSCT</sequence>
<keyword evidence="3" id="KW-1185">Reference proteome</keyword>
<gene>
    <name evidence="2" type="ORF">RCOM_1177880</name>
</gene>
<dbReference type="UniPathway" id="UPA00143"/>
<evidence type="ECO:0000313" key="3">
    <source>
        <dbReference type="Proteomes" id="UP000008311"/>
    </source>
</evidence>
<evidence type="ECO:0000259" key="1">
    <source>
        <dbReference type="PROSITE" id="PS51382"/>
    </source>
</evidence>
<dbReference type="STRING" id="3988.B9SAP5"/>
<protein>
    <recommendedName>
        <fullName evidence="1">SPX domain-containing protein</fullName>
    </recommendedName>
</protein>
<dbReference type="AlphaFoldDB" id="B9SAP5"/>
<evidence type="ECO:0000313" key="2">
    <source>
        <dbReference type="EMBL" id="EEF39249.1"/>
    </source>
</evidence>
<dbReference type="GO" id="GO:0016567">
    <property type="term" value="P:protein ubiquitination"/>
    <property type="evidence" value="ECO:0007669"/>
    <property type="project" value="UniProtKB-UniPathway"/>
</dbReference>
<dbReference type="EMBL" id="EQ973909">
    <property type="protein sequence ID" value="EEF39249.1"/>
    <property type="molecule type" value="Genomic_DNA"/>
</dbReference>